<reference evidence="1 2" key="1">
    <citation type="submission" date="2024-09" db="EMBL/GenBank/DDBJ databases">
        <authorList>
            <person name="Sun Q."/>
            <person name="Mori K."/>
        </authorList>
    </citation>
    <scope>NUCLEOTIDE SEQUENCE [LARGE SCALE GENOMIC DNA]</scope>
    <source>
        <strain evidence="1 2">KCTC 23076</strain>
    </source>
</reference>
<gene>
    <name evidence="1" type="ORF">ACFFGH_08855</name>
</gene>
<keyword evidence="2" id="KW-1185">Reference proteome</keyword>
<evidence type="ECO:0000313" key="2">
    <source>
        <dbReference type="Proteomes" id="UP001589896"/>
    </source>
</evidence>
<dbReference type="Proteomes" id="UP001589896">
    <property type="component" value="Unassembled WGS sequence"/>
</dbReference>
<comment type="caution">
    <text evidence="1">The sequence shown here is derived from an EMBL/GenBank/DDBJ whole genome shotgun (WGS) entry which is preliminary data.</text>
</comment>
<organism evidence="1 2">
    <name type="scientific">Lysobacter korlensis</name>
    <dbReference type="NCBI Taxonomy" id="553636"/>
    <lineage>
        <taxon>Bacteria</taxon>
        <taxon>Pseudomonadati</taxon>
        <taxon>Pseudomonadota</taxon>
        <taxon>Gammaproteobacteria</taxon>
        <taxon>Lysobacterales</taxon>
        <taxon>Lysobacteraceae</taxon>
        <taxon>Lysobacter</taxon>
    </lineage>
</organism>
<proteinExistence type="predicted"/>
<evidence type="ECO:0000313" key="1">
    <source>
        <dbReference type="EMBL" id="MFC0677948.1"/>
    </source>
</evidence>
<dbReference type="RefSeq" id="WP_386667124.1">
    <property type="nucleotide sequence ID" value="NZ_JBHLTG010000001.1"/>
</dbReference>
<sequence>MWLNVYTRTDGALVVVPALFQVPVALERAGPLRRVGAADLDLAQLSDAFVNAMGVAGFAIASGEQEALLRRLLGQPAVEA</sequence>
<protein>
    <submittedName>
        <fullName evidence="1">Uncharacterized protein</fullName>
    </submittedName>
</protein>
<accession>A0ABV6RPV3</accession>
<dbReference type="EMBL" id="JBHLTG010000001">
    <property type="protein sequence ID" value="MFC0677948.1"/>
    <property type="molecule type" value="Genomic_DNA"/>
</dbReference>
<name>A0ABV6RPV3_9GAMM</name>